<reference evidence="1" key="2">
    <citation type="submission" date="2020-06" db="EMBL/GenBank/DDBJ databases">
        <title>Helianthus annuus Genome sequencing and assembly Release 2.</title>
        <authorList>
            <person name="Gouzy J."/>
            <person name="Langlade N."/>
            <person name="Munos S."/>
        </authorList>
    </citation>
    <scope>NUCLEOTIDE SEQUENCE</scope>
    <source>
        <tissue evidence="1">Leaves</tissue>
    </source>
</reference>
<evidence type="ECO:0000313" key="1">
    <source>
        <dbReference type="EMBL" id="KAF5807414.1"/>
    </source>
</evidence>
<dbReference type="Gramene" id="mRNA:HanXRQr2_Chr05g0233381">
    <property type="protein sequence ID" value="CDS:HanXRQr2_Chr05g0233381.1"/>
    <property type="gene ID" value="HanXRQr2_Chr05g0233381"/>
</dbReference>
<comment type="caution">
    <text evidence="1">The sequence shown here is derived from an EMBL/GenBank/DDBJ whole genome shotgun (WGS) entry which is preliminary data.</text>
</comment>
<dbReference type="PANTHER" id="PTHR47262:SF1">
    <property type="entry name" value="OS02G0132600 PROTEIN"/>
    <property type="match status" value="1"/>
</dbReference>
<sequence length="157" mass="18232">MARKEVARERKQVWDFNDTQKYHFRKLVKNFAEKVGANATLEALCTLDRETGVKEFNCVIEGCIKKARNADDEDAALEEIHGAYVVLQTMSERGFKIDEETYGPILMFIIDMGMVEEFHFFCDHIKKDNPKSLQRLAYYENELLLMIKVGDVDKIQS</sequence>
<gene>
    <name evidence="1" type="ORF">HanXRQr2_Chr05g0233381</name>
</gene>
<dbReference type="Proteomes" id="UP000215914">
    <property type="component" value="Unassembled WGS sequence"/>
</dbReference>
<proteinExistence type="predicted"/>
<organism evidence="1 2">
    <name type="scientific">Helianthus annuus</name>
    <name type="common">Common sunflower</name>
    <dbReference type="NCBI Taxonomy" id="4232"/>
    <lineage>
        <taxon>Eukaryota</taxon>
        <taxon>Viridiplantae</taxon>
        <taxon>Streptophyta</taxon>
        <taxon>Embryophyta</taxon>
        <taxon>Tracheophyta</taxon>
        <taxon>Spermatophyta</taxon>
        <taxon>Magnoliopsida</taxon>
        <taxon>eudicotyledons</taxon>
        <taxon>Gunneridae</taxon>
        <taxon>Pentapetalae</taxon>
        <taxon>asterids</taxon>
        <taxon>campanulids</taxon>
        <taxon>Asterales</taxon>
        <taxon>Asteraceae</taxon>
        <taxon>Asteroideae</taxon>
        <taxon>Heliantheae alliance</taxon>
        <taxon>Heliantheae</taxon>
        <taxon>Helianthus</taxon>
    </lineage>
</organism>
<reference evidence="1" key="1">
    <citation type="journal article" date="2017" name="Nature">
        <title>The sunflower genome provides insights into oil metabolism, flowering and Asterid evolution.</title>
        <authorList>
            <person name="Badouin H."/>
            <person name="Gouzy J."/>
            <person name="Grassa C.J."/>
            <person name="Murat F."/>
            <person name="Staton S.E."/>
            <person name="Cottret L."/>
            <person name="Lelandais-Briere C."/>
            <person name="Owens G.L."/>
            <person name="Carrere S."/>
            <person name="Mayjonade B."/>
            <person name="Legrand L."/>
            <person name="Gill N."/>
            <person name="Kane N.C."/>
            <person name="Bowers J.E."/>
            <person name="Hubner S."/>
            <person name="Bellec A."/>
            <person name="Berard A."/>
            <person name="Berges H."/>
            <person name="Blanchet N."/>
            <person name="Boniface M.C."/>
            <person name="Brunel D."/>
            <person name="Catrice O."/>
            <person name="Chaidir N."/>
            <person name="Claudel C."/>
            <person name="Donnadieu C."/>
            <person name="Faraut T."/>
            <person name="Fievet G."/>
            <person name="Helmstetter N."/>
            <person name="King M."/>
            <person name="Knapp S.J."/>
            <person name="Lai Z."/>
            <person name="Le Paslier M.C."/>
            <person name="Lippi Y."/>
            <person name="Lorenzon L."/>
            <person name="Mandel J.R."/>
            <person name="Marage G."/>
            <person name="Marchand G."/>
            <person name="Marquand E."/>
            <person name="Bret-Mestries E."/>
            <person name="Morien E."/>
            <person name="Nambeesan S."/>
            <person name="Nguyen T."/>
            <person name="Pegot-Espagnet P."/>
            <person name="Pouilly N."/>
            <person name="Raftis F."/>
            <person name="Sallet E."/>
            <person name="Schiex T."/>
            <person name="Thomas J."/>
            <person name="Vandecasteele C."/>
            <person name="Vares D."/>
            <person name="Vear F."/>
            <person name="Vautrin S."/>
            <person name="Crespi M."/>
            <person name="Mangin B."/>
            <person name="Burke J.M."/>
            <person name="Salse J."/>
            <person name="Munos S."/>
            <person name="Vincourt P."/>
            <person name="Rieseberg L.H."/>
            <person name="Langlade N.B."/>
        </authorList>
    </citation>
    <scope>NUCLEOTIDE SEQUENCE</scope>
    <source>
        <tissue evidence="1">Leaves</tissue>
    </source>
</reference>
<dbReference type="AlphaFoldDB" id="A0A9K3J265"/>
<accession>A0A9K3J265</accession>
<dbReference type="EMBL" id="MNCJ02000320">
    <property type="protein sequence ID" value="KAF5807414.1"/>
    <property type="molecule type" value="Genomic_DNA"/>
</dbReference>
<name>A0A9K3J265_HELAN</name>
<evidence type="ECO:0000313" key="2">
    <source>
        <dbReference type="Proteomes" id="UP000215914"/>
    </source>
</evidence>
<dbReference type="PANTHER" id="PTHR47262">
    <property type="entry name" value="OS02G0132600 PROTEIN"/>
    <property type="match status" value="1"/>
</dbReference>
<protein>
    <submittedName>
        <fullName evidence="1">Uncharacterized protein</fullName>
    </submittedName>
</protein>
<keyword evidence="2" id="KW-1185">Reference proteome</keyword>